<dbReference type="CDD" id="cd06587">
    <property type="entry name" value="VOC"/>
    <property type="match status" value="1"/>
</dbReference>
<keyword evidence="3" id="KW-1185">Reference proteome</keyword>
<protein>
    <submittedName>
        <fullName evidence="2">VOC family protein</fullName>
    </submittedName>
</protein>
<feature type="domain" description="VOC" evidence="1">
    <location>
        <begin position="7"/>
        <end position="124"/>
    </location>
</feature>
<comment type="caution">
    <text evidence="2">The sequence shown here is derived from an EMBL/GenBank/DDBJ whole genome shotgun (WGS) entry which is preliminary data.</text>
</comment>
<gene>
    <name evidence="2" type="ORF">GCM10009843_40670</name>
</gene>
<dbReference type="PANTHER" id="PTHR35908">
    <property type="entry name" value="HYPOTHETICAL FUSION PROTEIN"/>
    <property type="match status" value="1"/>
</dbReference>
<accession>A0ABN2YZA5</accession>
<dbReference type="Proteomes" id="UP001500575">
    <property type="component" value="Unassembled WGS sequence"/>
</dbReference>
<reference evidence="2 3" key="1">
    <citation type="journal article" date="2019" name="Int. J. Syst. Evol. Microbiol.">
        <title>The Global Catalogue of Microorganisms (GCM) 10K type strain sequencing project: providing services to taxonomists for standard genome sequencing and annotation.</title>
        <authorList>
            <consortium name="The Broad Institute Genomics Platform"/>
            <consortium name="The Broad Institute Genome Sequencing Center for Infectious Disease"/>
            <person name="Wu L."/>
            <person name="Ma J."/>
        </authorList>
    </citation>
    <scope>NUCLEOTIDE SEQUENCE [LARGE SCALE GENOMIC DNA]</scope>
    <source>
        <strain evidence="2 3">JCM 16021</strain>
    </source>
</reference>
<evidence type="ECO:0000313" key="2">
    <source>
        <dbReference type="EMBL" id="GAA2134339.1"/>
    </source>
</evidence>
<dbReference type="InterPro" id="IPR029068">
    <property type="entry name" value="Glyas_Bleomycin-R_OHBP_Dase"/>
</dbReference>
<dbReference type="EMBL" id="BAAAQQ010000014">
    <property type="protein sequence ID" value="GAA2134339.1"/>
    <property type="molecule type" value="Genomic_DNA"/>
</dbReference>
<dbReference type="PANTHER" id="PTHR35908:SF1">
    <property type="entry name" value="CONSERVED PROTEIN"/>
    <property type="match status" value="1"/>
</dbReference>
<organism evidence="2 3">
    <name type="scientific">Nocardioides bigeumensis</name>
    <dbReference type="NCBI Taxonomy" id="433657"/>
    <lineage>
        <taxon>Bacteria</taxon>
        <taxon>Bacillati</taxon>
        <taxon>Actinomycetota</taxon>
        <taxon>Actinomycetes</taxon>
        <taxon>Propionibacteriales</taxon>
        <taxon>Nocardioidaceae</taxon>
        <taxon>Nocardioides</taxon>
    </lineage>
</organism>
<evidence type="ECO:0000259" key="1">
    <source>
        <dbReference type="PROSITE" id="PS51819"/>
    </source>
</evidence>
<evidence type="ECO:0000313" key="3">
    <source>
        <dbReference type="Proteomes" id="UP001500575"/>
    </source>
</evidence>
<dbReference type="Gene3D" id="3.10.180.10">
    <property type="entry name" value="2,3-Dihydroxybiphenyl 1,2-Dioxygenase, domain 1"/>
    <property type="match status" value="1"/>
</dbReference>
<dbReference type="PROSITE" id="PS51819">
    <property type="entry name" value="VOC"/>
    <property type="match status" value="1"/>
</dbReference>
<dbReference type="SUPFAM" id="SSF54593">
    <property type="entry name" value="Glyoxalase/Bleomycin resistance protein/Dihydroxybiphenyl dioxygenase"/>
    <property type="match status" value="1"/>
</dbReference>
<dbReference type="RefSeq" id="WP_344305694.1">
    <property type="nucleotide sequence ID" value="NZ_BAAAQQ010000014.1"/>
</dbReference>
<dbReference type="InterPro" id="IPR037523">
    <property type="entry name" value="VOC_core"/>
</dbReference>
<sequence length="139" mass="14895">MSELRTRLSSTVIGTPDPPGLARFYAALLGWDVVESEPDWAKVRAPGRTTGLAFQLEDGHVPPSWPGTPGDQQMQLHLDIGANDLDAGVAYAESLGASQAAYQPQDDVRVMLDPAGHPFCLFADRQGDDDDPPSVAVPR</sequence>
<dbReference type="InterPro" id="IPR041581">
    <property type="entry name" value="Glyoxalase_6"/>
</dbReference>
<proteinExistence type="predicted"/>
<dbReference type="Pfam" id="PF18029">
    <property type="entry name" value="Glyoxalase_6"/>
    <property type="match status" value="1"/>
</dbReference>
<name>A0ABN2YZA5_9ACTN</name>